<dbReference type="CDD" id="cd15541">
    <property type="entry name" value="PHD_TIF1_like"/>
    <property type="match status" value="1"/>
</dbReference>
<evidence type="ECO:0000256" key="5">
    <source>
        <dbReference type="SAM" id="Coils"/>
    </source>
</evidence>
<protein>
    <recommendedName>
        <fullName evidence="7">B box-type domain-containing protein</fullName>
    </recommendedName>
</protein>
<dbReference type="Gene3D" id="3.30.40.10">
    <property type="entry name" value="Zinc/RING finger domain, C3HC4 (zinc finger)"/>
    <property type="match status" value="1"/>
</dbReference>
<dbReference type="Gene3D" id="3.30.160.60">
    <property type="entry name" value="Classic Zinc Finger"/>
    <property type="match status" value="1"/>
</dbReference>
<dbReference type="PROSITE" id="PS50119">
    <property type="entry name" value="ZF_BBOX"/>
    <property type="match status" value="2"/>
</dbReference>
<keyword evidence="5" id="KW-0175">Coiled coil</keyword>
<reference evidence="8 9" key="2">
    <citation type="journal article" date="2023" name="Mol. Biol. Evol.">
        <title>Genomics of Secondarily Temperate Adaptation in the Only Non-Antarctic Icefish.</title>
        <authorList>
            <person name="Rivera-Colon A.G."/>
            <person name="Rayamajhi N."/>
            <person name="Minhas B.F."/>
            <person name="Madrigal G."/>
            <person name="Bilyk K.T."/>
            <person name="Yoon V."/>
            <person name="Hune M."/>
            <person name="Gregory S."/>
            <person name="Cheng C.H.C."/>
            <person name="Catchen J.M."/>
        </authorList>
    </citation>
    <scope>NUCLEOTIDE SEQUENCE [LARGE SCALE GENOMIC DNA]</scope>
    <source>
        <strain evidence="8">JMC-PN-2008</strain>
    </source>
</reference>
<evidence type="ECO:0000313" key="8">
    <source>
        <dbReference type="EMBL" id="KAK5873385.1"/>
    </source>
</evidence>
<dbReference type="Pfam" id="PF00643">
    <property type="entry name" value="zf-B_box"/>
    <property type="match status" value="1"/>
</dbReference>
<keyword evidence="3" id="KW-0862">Zinc</keyword>
<dbReference type="InterPro" id="IPR011011">
    <property type="entry name" value="Znf_FYVE_PHD"/>
</dbReference>
<accession>A0AAN7Y9L3</accession>
<dbReference type="SMART" id="SM00336">
    <property type="entry name" value="BBOX"/>
    <property type="match status" value="2"/>
</dbReference>
<dbReference type="SMART" id="SM00249">
    <property type="entry name" value="PHD"/>
    <property type="match status" value="1"/>
</dbReference>
<keyword evidence="2 4" id="KW-0863">Zinc-finger</keyword>
<feature type="compositionally biased region" description="Low complexity" evidence="6">
    <location>
        <begin position="599"/>
        <end position="608"/>
    </location>
</feature>
<dbReference type="Proteomes" id="UP001346869">
    <property type="component" value="Unassembled WGS sequence"/>
</dbReference>
<feature type="region of interest" description="Disordered" evidence="6">
    <location>
        <begin position="599"/>
        <end position="661"/>
    </location>
</feature>
<dbReference type="AlphaFoldDB" id="A0AAN7Y9L3"/>
<feature type="compositionally biased region" description="Basic residues" evidence="6">
    <location>
        <begin position="622"/>
        <end position="631"/>
    </location>
</feature>
<sequence>METAADLSQQCSSCESSSARCWCVDCNEALCDVCVSAHRRVSITRSHRLLNHPPAGAVCPPPTKFCRLHPSEPLKLFCFTCQQLTCRDCQLTLHMNHRYQFVSEALDSLKKQLKVRVKPIRAWGVRAGQSLQDMETRLRDMSHYQLNLQKELQQSYTFLIQTLKKRMDDLLRNAEEVLASEKQQIQRVMARLKDLQQIQQTLTEIAGKASSSSDVAALQTYSEQVELQLQGVSEQGFALPLNMSELQIVTSKTSLEAILNFGALKVSWVPFSVSQTSPQDPPPKVFQLSPVLKETAAGTKQLSPQSVFQVSCLSLPPAMCQLRMLLQPSPVVRAVADSACDCSVQPLAERQEPAENEPTSTISEEPAGETSAPGEPDHEAAESSSVIGYPGCMLPLRPPAAGRHPPCFRPVLGDAEEEGDLRDMSEDTQCPTGDAPELPSPPESPPSLLMVSCSACRSANASIICCFCGRGYHRGCHVPPVGPDLWSEWSCSLCQDLSDPVDPFSSQRPGPPPHLRLQDQRRCESLLLFLQVRGGPRLPQSSLSAMSERLSSSYRSVSEFRSDVRRLFSQDDDFLIKLQEEVKGHWRWGSRLEEQEAVPQKQEVVPQKQEVEQVRQEVGSRGSRRLLRRKRLQELKMETSRSKRERTHETEDRTKPETSGK</sequence>
<dbReference type="InterPro" id="IPR047153">
    <property type="entry name" value="TRIM45/56/19-like"/>
</dbReference>
<feature type="domain" description="B box-type" evidence="7">
    <location>
        <begin position="6"/>
        <end position="52"/>
    </location>
</feature>
<proteinExistence type="predicted"/>
<dbReference type="GO" id="GO:0060340">
    <property type="term" value="P:positive regulation of type I interferon-mediated signaling pathway"/>
    <property type="evidence" value="ECO:0007669"/>
    <property type="project" value="TreeGrafter"/>
</dbReference>
<evidence type="ECO:0000256" key="3">
    <source>
        <dbReference type="ARBA" id="ARBA00022833"/>
    </source>
</evidence>
<evidence type="ECO:0000256" key="6">
    <source>
        <dbReference type="SAM" id="MobiDB-lite"/>
    </source>
</evidence>
<evidence type="ECO:0000259" key="7">
    <source>
        <dbReference type="PROSITE" id="PS50119"/>
    </source>
</evidence>
<dbReference type="InterPro" id="IPR000315">
    <property type="entry name" value="Znf_B-box"/>
</dbReference>
<dbReference type="InterPro" id="IPR001965">
    <property type="entry name" value="Znf_PHD"/>
</dbReference>
<dbReference type="GO" id="GO:0045087">
    <property type="term" value="P:innate immune response"/>
    <property type="evidence" value="ECO:0007669"/>
    <property type="project" value="TreeGrafter"/>
</dbReference>
<name>A0AAN7Y9L3_ELEMC</name>
<feature type="coiled-coil region" evidence="5">
    <location>
        <begin position="160"/>
        <end position="198"/>
    </location>
</feature>
<keyword evidence="1" id="KW-0479">Metal-binding</keyword>
<evidence type="ECO:0000313" key="9">
    <source>
        <dbReference type="Proteomes" id="UP001346869"/>
    </source>
</evidence>
<dbReference type="GO" id="GO:0008270">
    <property type="term" value="F:zinc ion binding"/>
    <property type="evidence" value="ECO:0007669"/>
    <property type="project" value="UniProtKB-KW"/>
</dbReference>
<evidence type="ECO:0000256" key="1">
    <source>
        <dbReference type="ARBA" id="ARBA00022723"/>
    </source>
</evidence>
<feature type="compositionally biased region" description="Basic and acidic residues" evidence="6">
    <location>
        <begin position="632"/>
        <end position="661"/>
    </location>
</feature>
<dbReference type="CDD" id="cd19775">
    <property type="entry name" value="Bbox2_TIF1_C-VI"/>
    <property type="match status" value="1"/>
</dbReference>
<reference evidence="8 9" key="1">
    <citation type="journal article" date="2023" name="Genes (Basel)">
        <title>Chromosome-Level Genome Assembly and Circadian Gene Repertoire of the Patagonia Blennie Eleginops maclovinus-The Closest Ancestral Proxy of Antarctic Cryonotothenioids.</title>
        <authorList>
            <person name="Cheng C.C."/>
            <person name="Rivera-Colon A.G."/>
            <person name="Minhas B.F."/>
            <person name="Wilson L."/>
            <person name="Rayamajhi N."/>
            <person name="Vargas-Chacoff L."/>
            <person name="Catchen J.M."/>
        </authorList>
    </citation>
    <scope>NUCLEOTIDE SEQUENCE [LARGE SCALE GENOMIC DNA]</scope>
    <source>
        <strain evidence="8">JMC-PN-2008</strain>
    </source>
</reference>
<evidence type="ECO:0000256" key="4">
    <source>
        <dbReference type="PROSITE-ProRule" id="PRU00024"/>
    </source>
</evidence>
<keyword evidence="9" id="KW-1185">Reference proteome</keyword>
<gene>
    <name evidence="8" type="ORF">PBY51_018431</name>
</gene>
<comment type="caution">
    <text evidence="8">The sequence shown here is derived from an EMBL/GenBank/DDBJ whole genome shotgun (WGS) entry which is preliminary data.</text>
</comment>
<organism evidence="8 9">
    <name type="scientific">Eleginops maclovinus</name>
    <name type="common">Patagonian blennie</name>
    <name type="synonym">Eleginus maclovinus</name>
    <dbReference type="NCBI Taxonomy" id="56733"/>
    <lineage>
        <taxon>Eukaryota</taxon>
        <taxon>Metazoa</taxon>
        <taxon>Chordata</taxon>
        <taxon>Craniata</taxon>
        <taxon>Vertebrata</taxon>
        <taxon>Euteleostomi</taxon>
        <taxon>Actinopterygii</taxon>
        <taxon>Neopterygii</taxon>
        <taxon>Teleostei</taxon>
        <taxon>Neoteleostei</taxon>
        <taxon>Acanthomorphata</taxon>
        <taxon>Eupercaria</taxon>
        <taxon>Perciformes</taxon>
        <taxon>Notothenioidei</taxon>
        <taxon>Eleginopidae</taxon>
        <taxon>Eleginops</taxon>
    </lineage>
</organism>
<feature type="region of interest" description="Disordered" evidence="6">
    <location>
        <begin position="405"/>
        <end position="444"/>
    </location>
</feature>
<dbReference type="GO" id="GO:0061630">
    <property type="term" value="F:ubiquitin protein ligase activity"/>
    <property type="evidence" value="ECO:0007669"/>
    <property type="project" value="TreeGrafter"/>
</dbReference>
<dbReference type="GO" id="GO:0005654">
    <property type="term" value="C:nucleoplasm"/>
    <property type="evidence" value="ECO:0007669"/>
    <property type="project" value="TreeGrafter"/>
</dbReference>
<dbReference type="InterPro" id="IPR013083">
    <property type="entry name" value="Znf_RING/FYVE/PHD"/>
</dbReference>
<dbReference type="PANTHER" id="PTHR25462:SF299">
    <property type="entry name" value="E3 UBIQUITIN-PROTEIN LIGASE TRIM56"/>
    <property type="match status" value="1"/>
</dbReference>
<dbReference type="SUPFAM" id="SSF57903">
    <property type="entry name" value="FYVE/PHD zinc finger"/>
    <property type="match status" value="1"/>
</dbReference>
<dbReference type="EMBL" id="JAUZQC010000003">
    <property type="protein sequence ID" value="KAK5873385.1"/>
    <property type="molecule type" value="Genomic_DNA"/>
</dbReference>
<feature type="domain" description="B box-type" evidence="7">
    <location>
        <begin position="61"/>
        <end position="102"/>
    </location>
</feature>
<feature type="region of interest" description="Disordered" evidence="6">
    <location>
        <begin position="347"/>
        <end position="384"/>
    </location>
</feature>
<dbReference type="PANTHER" id="PTHR25462">
    <property type="entry name" value="BONUS, ISOFORM C-RELATED"/>
    <property type="match status" value="1"/>
</dbReference>
<dbReference type="SUPFAM" id="SSF57845">
    <property type="entry name" value="B-box zinc-binding domain"/>
    <property type="match status" value="1"/>
</dbReference>
<evidence type="ECO:0000256" key="2">
    <source>
        <dbReference type="ARBA" id="ARBA00022771"/>
    </source>
</evidence>